<dbReference type="Proteomes" id="UP000284689">
    <property type="component" value="Unassembled WGS sequence"/>
</dbReference>
<dbReference type="EMBL" id="QSJD01000004">
    <property type="protein sequence ID" value="RHD52093.1"/>
    <property type="molecule type" value="Genomic_DNA"/>
</dbReference>
<evidence type="ECO:0000313" key="2">
    <source>
        <dbReference type="Proteomes" id="UP000284689"/>
    </source>
</evidence>
<protein>
    <submittedName>
        <fullName evidence="1">Uncharacterized protein</fullName>
    </submittedName>
</protein>
<sequence>MVKRHFLSLQHNYYDMPIQKFTLYQYVKEEYELLEYVSLLAQIYTPDFDFDEESQQTYELPSSAPEIFKVRYNNGLLKIPFTYSSYVKSSKIVSLLHQLQLDCDKFWYLLLFVHDYCRGQFANGWECSLSPLEELQIFSDSILEVYSKETPMDTVFDVPVELTLKIGGKKVITMQNNRTISYLASLCHERLDTVECNSRLTTSHISPSKNVSFSSAIVAYFFANMIIRFLDSRKNIVAKRGKKTKGISDKEKRLISNLIYYTGILVNKSLLDSCDYIKVILRRYKDTPINTFNSIYM</sequence>
<comment type="caution">
    <text evidence="1">The sequence shown here is derived from an EMBL/GenBank/DDBJ whole genome shotgun (WGS) entry which is preliminary data.</text>
</comment>
<proteinExistence type="predicted"/>
<dbReference type="AlphaFoldDB" id="A0A414FPK3"/>
<reference evidence="1 2" key="1">
    <citation type="submission" date="2018-08" db="EMBL/GenBank/DDBJ databases">
        <title>A genome reference for cultivated species of the human gut microbiota.</title>
        <authorList>
            <person name="Zou Y."/>
            <person name="Xue W."/>
            <person name="Luo G."/>
        </authorList>
    </citation>
    <scope>NUCLEOTIDE SEQUENCE [LARGE SCALE GENOMIC DNA]</scope>
    <source>
        <strain evidence="1 2">AM31-16AC</strain>
    </source>
</reference>
<name>A0A414FPK3_9BACE</name>
<evidence type="ECO:0000313" key="1">
    <source>
        <dbReference type="EMBL" id="RHD52093.1"/>
    </source>
</evidence>
<accession>A0A414FPK3</accession>
<organism evidence="1 2">
    <name type="scientific">Bacteroides caccae</name>
    <dbReference type="NCBI Taxonomy" id="47678"/>
    <lineage>
        <taxon>Bacteria</taxon>
        <taxon>Pseudomonadati</taxon>
        <taxon>Bacteroidota</taxon>
        <taxon>Bacteroidia</taxon>
        <taxon>Bacteroidales</taxon>
        <taxon>Bacteroidaceae</taxon>
        <taxon>Bacteroides</taxon>
    </lineage>
</organism>
<gene>
    <name evidence="1" type="ORF">DW794_03630</name>
</gene>